<keyword evidence="3" id="KW-1185">Reference proteome</keyword>
<dbReference type="EMBL" id="JAGYPE010000004">
    <property type="protein sequence ID" value="MBS4183953.1"/>
    <property type="molecule type" value="Genomic_DNA"/>
</dbReference>
<dbReference type="Pfam" id="PF07302">
    <property type="entry name" value="AroM"/>
    <property type="match status" value="1"/>
</dbReference>
<name>A0A942YB10_9BACI</name>
<dbReference type="AlphaFoldDB" id="A0A942YB10"/>
<comment type="caution">
    <text evidence="1">The sequence shown here is derived from an EMBL/GenBank/DDBJ whole genome shotgun (WGS) entry which is preliminary data.</text>
</comment>
<gene>
    <name evidence="2" type="ORF">KHB02_005460</name>
    <name evidence="1" type="ORF">KHB02_21415</name>
</gene>
<organism evidence="1">
    <name type="scientific">Neobacillus citreus</name>
    <dbReference type="NCBI Taxonomy" id="2833578"/>
    <lineage>
        <taxon>Bacteria</taxon>
        <taxon>Bacillati</taxon>
        <taxon>Bacillota</taxon>
        <taxon>Bacilli</taxon>
        <taxon>Bacillales</taxon>
        <taxon>Bacillaceae</taxon>
        <taxon>Neobacillus</taxon>
    </lineage>
</organism>
<protein>
    <submittedName>
        <fullName evidence="1">AroM family protein</fullName>
    </submittedName>
</protein>
<evidence type="ECO:0000313" key="2">
    <source>
        <dbReference type="EMBL" id="MCH6264971.1"/>
    </source>
</evidence>
<dbReference type="EMBL" id="JAGYPE020000006">
    <property type="protein sequence ID" value="MCH6264971.1"/>
    <property type="molecule type" value="Genomic_DNA"/>
</dbReference>
<accession>A0A942YB10</accession>
<dbReference type="Proteomes" id="UP000677265">
    <property type="component" value="Unassembled WGS sequence"/>
</dbReference>
<evidence type="ECO:0000313" key="3">
    <source>
        <dbReference type="Proteomes" id="UP000677265"/>
    </source>
</evidence>
<evidence type="ECO:0000313" key="1">
    <source>
        <dbReference type="EMBL" id="MBS4183953.1"/>
    </source>
</evidence>
<dbReference type="InterPro" id="IPR010843">
    <property type="entry name" value="Uncharacterised_AroM"/>
</dbReference>
<dbReference type="RefSeq" id="WP_213143879.1">
    <property type="nucleotide sequence ID" value="NZ_JAGYPE020000006.1"/>
</dbReference>
<proteinExistence type="predicted"/>
<reference evidence="1" key="1">
    <citation type="submission" date="2021-05" db="EMBL/GenBank/DDBJ databases">
        <title>Novel Bacillus species.</title>
        <authorList>
            <person name="Liu G."/>
        </authorList>
    </citation>
    <scope>NUCLEOTIDE SEQUENCE</scope>
    <source>
        <strain evidence="1 3">FJAT-50051</strain>
    </source>
</reference>
<sequence>MGRYIGVITIGQTPRDDMIPAIRGFLPEDTVIIEKGVLDGRLEEEILALAPEHGQTKLISRLRDGGSAVMAKEKIIPVVQELIDDLNAANVSLIIIACTGKFPLFKSKVPIVYPDHLLNHVAKGLLHDGLIGVVVPLPEQADQIIYKWKDADFLAIPAASSPYSYQEETLIEAVRQLDQFPIKAIILDCMGYTEEMKKLVQEHTSKPVILSRNIIYGVTGEIL</sequence>